<name>A0A0F9BM73_9ZZZZ</name>
<dbReference type="InterPro" id="IPR017946">
    <property type="entry name" value="PLC-like_Pdiesterase_TIM-brl"/>
</dbReference>
<dbReference type="GO" id="GO:0008081">
    <property type="term" value="F:phosphoric diester hydrolase activity"/>
    <property type="evidence" value="ECO:0007669"/>
    <property type="project" value="InterPro"/>
</dbReference>
<feature type="non-terminal residue" evidence="2">
    <location>
        <position position="1"/>
    </location>
</feature>
<feature type="domain" description="GP-PDE" evidence="1">
    <location>
        <begin position="1"/>
        <end position="225"/>
    </location>
</feature>
<comment type="caution">
    <text evidence="2">The sequence shown here is derived from an EMBL/GenBank/DDBJ whole genome shotgun (WGS) entry which is preliminary data.</text>
</comment>
<dbReference type="PROSITE" id="PS51704">
    <property type="entry name" value="GP_PDE"/>
    <property type="match status" value="1"/>
</dbReference>
<proteinExistence type="predicted"/>
<organism evidence="2">
    <name type="scientific">marine sediment metagenome</name>
    <dbReference type="NCBI Taxonomy" id="412755"/>
    <lineage>
        <taxon>unclassified sequences</taxon>
        <taxon>metagenomes</taxon>
        <taxon>ecological metagenomes</taxon>
    </lineage>
</organism>
<reference evidence="2" key="1">
    <citation type="journal article" date="2015" name="Nature">
        <title>Complex archaea that bridge the gap between prokaryotes and eukaryotes.</title>
        <authorList>
            <person name="Spang A."/>
            <person name="Saw J.H."/>
            <person name="Jorgensen S.L."/>
            <person name="Zaremba-Niedzwiedzka K."/>
            <person name="Martijn J."/>
            <person name="Lind A.E."/>
            <person name="van Eijk R."/>
            <person name="Schleper C."/>
            <person name="Guy L."/>
            <person name="Ettema T.J."/>
        </authorList>
    </citation>
    <scope>NUCLEOTIDE SEQUENCE</scope>
</reference>
<dbReference type="EMBL" id="LAZR01051294">
    <property type="protein sequence ID" value="KKK85471.1"/>
    <property type="molecule type" value="Genomic_DNA"/>
</dbReference>
<dbReference type="Pfam" id="PF03009">
    <property type="entry name" value="GDPD"/>
    <property type="match status" value="1"/>
</dbReference>
<dbReference type="SUPFAM" id="SSF51695">
    <property type="entry name" value="PLC-like phosphodiesterases"/>
    <property type="match status" value="1"/>
</dbReference>
<dbReference type="AlphaFoldDB" id="A0A0F9BM73"/>
<evidence type="ECO:0000313" key="2">
    <source>
        <dbReference type="EMBL" id="KKK85471.1"/>
    </source>
</evidence>
<evidence type="ECO:0000259" key="1">
    <source>
        <dbReference type="PROSITE" id="PS51704"/>
    </source>
</evidence>
<dbReference type="PANTHER" id="PTHR46211:SF1">
    <property type="entry name" value="GLYCEROPHOSPHODIESTER PHOSPHODIESTERASE, CYTOPLASMIC"/>
    <property type="match status" value="1"/>
</dbReference>
<dbReference type="CDD" id="cd08556">
    <property type="entry name" value="GDPD"/>
    <property type="match status" value="1"/>
</dbReference>
<dbReference type="InterPro" id="IPR030395">
    <property type="entry name" value="GP_PDE_dom"/>
</dbReference>
<dbReference type="PANTHER" id="PTHR46211">
    <property type="entry name" value="GLYCEROPHOSPHORYL DIESTER PHOSPHODIESTERASE"/>
    <property type="match status" value="1"/>
</dbReference>
<dbReference type="Gene3D" id="3.20.20.190">
    <property type="entry name" value="Phosphatidylinositol (PI) phosphodiesterase"/>
    <property type="match status" value="1"/>
</dbReference>
<gene>
    <name evidence="2" type="ORF">LCGC14_2772980</name>
</gene>
<dbReference type="GO" id="GO:0006629">
    <property type="term" value="P:lipid metabolic process"/>
    <property type="evidence" value="ECO:0007669"/>
    <property type="project" value="InterPro"/>
</dbReference>
<sequence length="232" mass="24366">IISHAACAGHAPENTLAGVNAALEIGADAIEVDVQASADGVPILMHDLTLDRTTNGSGDLASLTWEQLSALDAGGEPVPTFAQALHLTRGRALLVAEIKRAGCEEALAHVVRNAGALDAVMVWSFLPPVLEAMRQAEPKLPGSLLIAPRSMGDWPTMRELALRLGLQAVSLSHPSLNVDVVAQARRSGLAVYAWTADAEGDIQRLIDLDADGIVTNYPDRALALLGRPSGRP</sequence>
<accession>A0A0F9BM73</accession>
<protein>
    <recommendedName>
        <fullName evidence="1">GP-PDE domain-containing protein</fullName>
    </recommendedName>
</protein>